<evidence type="ECO:0000313" key="1">
    <source>
        <dbReference type="EMBL" id="OLQ81711.1"/>
    </source>
</evidence>
<reference evidence="1 2" key="1">
    <citation type="submission" date="2016-09" db="EMBL/GenBank/DDBJ databases">
        <title>Photobacterium proteolyticum sp. nov. a protease producing bacterium isolated from ocean sediments of Laizhou Bay.</title>
        <authorList>
            <person name="Li Y."/>
        </authorList>
    </citation>
    <scope>NUCLEOTIDE SEQUENCE [LARGE SCALE GENOMIC DNA]</scope>
    <source>
        <strain evidence="1 2">13-12</strain>
    </source>
</reference>
<keyword evidence="2" id="KW-1185">Reference proteome</keyword>
<evidence type="ECO:0000313" key="2">
    <source>
        <dbReference type="Proteomes" id="UP000186905"/>
    </source>
</evidence>
<dbReference type="AlphaFoldDB" id="A0A1Q9H1Q9"/>
<organism evidence="1 2">
    <name type="scientific">Photobacterium proteolyticum</name>
    <dbReference type="NCBI Taxonomy" id="1903952"/>
    <lineage>
        <taxon>Bacteria</taxon>
        <taxon>Pseudomonadati</taxon>
        <taxon>Pseudomonadota</taxon>
        <taxon>Gammaproteobacteria</taxon>
        <taxon>Vibrionales</taxon>
        <taxon>Vibrionaceae</taxon>
        <taxon>Photobacterium</taxon>
    </lineage>
</organism>
<dbReference type="Proteomes" id="UP000186905">
    <property type="component" value="Unassembled WGS sequence"/>
</dbReference>
<comment type="caution">
    <text evidence="1">The sequence shown here is derived from an EMBL/GenBank/DDBJ whole genome shotgun (WGS) entry which is preliminary data.</text>
</comment>
<accession>A0A1Q9H1Q9</accession>
<protein>
    <submittedName>
        <fullName evidence="1">Uncharacterized protein</fullName>
    </submittedName>
</protein>
<proteinExistence type="predicted"/>
<sequence length="233" mass="26221">MELNVSSVFFHLPAKRLFRSLAVMLPVVVLPLSASASGLHLLDDFYLNDKAEDIRSLPGAFDCSDLYSGKLTYCFDQLRVFDVDEELLAVFVVEQKAHSVEYTTPLNAASYNTVLAGLRRKGLVFAHLNVNDETLDVLAGIQHLDRQTLDEQMFVLANRYDFTVPREYLFLDKGAFNRAYRQGEQNIEQWLTAGDSTDEQKKYDRTVIMSVSAEQITVTVSYPFVGTGTGIDD</sequence>
<gene>
    <name evidence="1" type="ORF">BIT28_02315</name>
</gene>
<dbReference type="STRING" id="1903952.BIT28_02315"/>
<dbReference type="EMBL" id="MJIL01000033">
    <property type="protein sequence ID" value="OLQ81711.1"/>
    <property type="molecule type" value="Genomic_DNA"/>
</dbReference>
<name>A0A1Q9H1Q9_9GAMM</name>